<evidence type="ECO:0000313" key="2">
    <source>
        <dbReference type="Proteomes" id="UP000247932"/>
    </source>
</evidence>
<protein>
    <submittedName>
        <fullName evidence="1">Type VI secretion system baseplate subunit TssK</fullName>
    </submittedName>
</protein>
<name>A0A2V4E9V7_9GAMM</name>
<reference evidence="1 2" key="1">
    <citation type="submission" date="2018-05" db="EMBL/GenBank/DDBJ databases">
        <title>Reference genomes for bee gut microbiota database.</title>
        <authorList>
            <person name="Ellegaard K.M."/>
        </authorList>
    </citation>
    <scope>NUCLEOTIDE SEQUENCE [LARGE SCALE GENOMIC DNA]</scope>
    <source>
        <strain evidence="1 2">ESL0182</strain>
    </source>
</reference>
<dbReference type="InterPro" id="IPR010263">
    <property type="entry name" value="T6SS_TssK"/>
</dbReference>
<dbReference type="OrthoDB" id="9775333at2"/>
<dbReference type="AlphaFoldDB" id="A0A2V4E9V7"/>
<evidence type="ECO:0000313" key="1">
    <source>
        <dbReference type="EMBL" id="PXZ07184.1"/>
    </source>
</evidence>
<dbReference type="EMBL" id="QGLR01000009">
    <property type="protein sequence ID" value="PXZ07184.1"/>
    <property type="molecule type" value="Genomic_DNA"/>
</dbReference>
<comment type="caution">
    <text evidence="1">The sequence shown here is derived from an EMBL/GenBank/DDBJ whole genome shotgun (WGS) entry which is preliminary data.</text>
</comment>
<proteinExistence type="predicted"/>
<dbReference type="PANTHER" id="PTHR35566">
    <property type="entry name" value="BLR3599 PROTEIN"/>
    <property type="match status" value="1"/>
</dbReference>
<dbReference type="RefSeq" id="WP_110432966.1">
    <property type="nucleotide sequence ID" value="NZ_QGLR01000009.1"/>
</dbReference>
<organism evidence="1 2">
    <name type="scientific">Gilliamella apicola</name>
    <dbReference type="NCBI Taxonomy" id="1196095"/>
    <lineage>
        <taxon>Bacteria</taxon>
        <taxon>Pseudomonadati</taxon>
        <taxon>Pseudomonadota</taxon>
        <taxon>Gammaproteobacteria</taxon>
        <taxon>Orbales</taxon>
        <taxon>Orbaceae</taxon>
        <taxon>Gilliamella</taxon>
    </lineage>
</organism>
<accession>A0A2V4E9V7</accession>
<gene>
    <name evidence="1" type="primary">tssK</name>
    <name evidence="1" type="ORF">DKK70_04825</name>
</gene>
<sequence length="448" mass="50554">MGTHSNVIWVNGAVRPQNFQQQQRYYDYLLSHHLNLMNHYFYGFSILELNREFLRLGRIGLASALGLMPDGTLFDLPFQDKLPEPIEIKKLDSAESHNIYLVLPNRNDSVTNIESINGTTKLGNTRYVQDEIPVRDVFGKNGEVRDVPIAKFSPRLMQGSEDLSAYTVLPVCRIKEKKADGTIVLDENFIPTCNSINVSYLLYDFLGEVAGLIAERGKQLSQRISAPGQQGVADVAEFMMLQLFNRAKPVFLHLSKQTSVHPEVLYHQLVSLCGELMTFTDESRVAPLFENYNHDDLTMTFYDLMLITRRALSTVLTPRAVSIQLTKRSHGILDGVIHDKTLLRTADFILAVKAQVPQEILLRLFVQQTKVATPNRIRELVSVQIPGVPLKALSAAPSQLPHHSGYTYFQLDTNVSAWEEIVKNGAIAFHVSGDFPELDMQFWAIRGK</sequence>
<dbReference type="Proteomes" id="UP000247932">
    <property type="component" value="Unassembled WGS sequence"/>
</dbReference>
<dbReference type="Pfam" id="PF05936">
    <property type="entry name" value="T6SS_VasE"/>
    <property type="match status" value="1"/>
</dbReference>
<dbReference type="NCBIfam" id="TIGR03353">
    <property type="entry name" value="VI_chp_4"/>
    <property type="match status" value="1"/>
</dbReference>
<dbReference type="PANTHER" id="PTHR35566:SF1">
    <property type="entry name" value="TYPE VI SECRETION SYSTEM BASEPLATE COMPONENT TSSK1"/>
    <property type="match status" value="1"/>
</dbReference>
<keyword evidence="2" id="KW-1185">Reference proteome</keyword>